<dbReference type="SUPFAM" id="SSF160719">
    <property type="entry name" value="gpW/gp25-like"/>
    <property type="match status" value="1"/>
</dbReference>
<organism evidence="1 2">
    <name type="scientific">Luteibacter rhizovicinus DSM 16549</name>
    <dbReference type="NCBI Taxonomy" id="1440763"/>
    <lineage>
        <taxon>Bacteria</taxon>
        <taxon>Pseudomonadati</taxon>
        <taxon>Pseudomonadota</taxon>
        <taxon>Gammaproteobacteria</taxon>
        <taxon>Lysobacterales</taxon>
        <taxon>Rhodanobacteraceae</taxon>
        <taxon>Luteibacter</taxon>
    </lineage>
</organism>
<dbReference type="OrthoDB" id="119583at2"/>
<reference evidence="2" key="1">
    <citation type="submission" date="2016-09" db="EMBL/GenBank/DDBJ databases">
        <authorList>
            <person name="Lysoe E."/>
        </authorList>
    </citation>
    <scope>NUCLEOTIDE SEQUENCE [LARGE SCALE GENOMIC DNA]</scope>
    <source>
        <strain evidence="2">LJ96T</strain>
    </source>
</reference>
<evidence type="ECO:0000313" key="1">
    <source>
        <dbReference type="EMBL" id="APG05585.1"/>
    </source>
</evidence>
<dbReference type="KEGG" id="lrz:BJI69_17875"/>
<dbReference type="PANTHER" id="PTHR38595:SF1">
    <property type="entry name" value="TYPE VI SECRETION SYSTEM COMPONENT TSSE1"/>
    <property type="match status" value="1"/>
</dbReference>
<name>A0A0G9HH88_9GAMM</name>
<dbReference type="STRING" id="1440763.BJI69_17875"/>
<dbReference type="PANTHER" id="PTHR38595">
    <property type="entry name" value="CYTOPLASMIC PROTEIN-RELATED"/>
    <property type="match status" value="1"/>
</dbReference>
<dbReference type="PATRIC" id="fig|1440763.5.peg.2030"/>
<dbReference type="Pfam" id="PF04965">
    <property type="entry name" value="GPW_gp25"/>
    <property type="match status" value="1"/>
</dbReference>
<proteinExistence type="predicted"/>
<dbReference type="Proteomes" id="UP000182987">
    <property type="component" value="Chromosome"/>
</dbReference>
<dbReference type="RefSeq" id="WP_046967721.1">
    <property type="nucleotide sequence ID" value="NZ_CP017480.1"/>
</dbReference>
<sequence length="167" mass="18913">MAELTTQERLQPSLLDRLRDDEPHVAQESRDKRVITAARLREYVVRDLGWLFNCTRHWSSDELAGLPYVETSVLDYGIPDLTGAAIAGLDIDVLRQRIRAAISTFEPRLDPSTLHVDVKADTARMDRLTLSFSIEATMWAQPLPLNLYLKTEVDLETARFSVFDGLG</sequence>
<dbReference type="EMBL" id="CP017480">
    <property type="protein sequence ID" value="APG05585.1"/>
    <property type="molecule type" value="Genomic_DNA"/>
</dbReference>
<dbReference type="InterPro" id="IPR053176">
    <property type="entry name" value="T6SS_TssE1-like"/>
</dbReference>
<accession>A0A0G9HH88</accession>
<dbReference type="AlphaFoldDB" id="A0A0G9HH88"/>
<evidence type="ECO:0000313" key="2">
    <source>
        <dbReference type="Proteomes" id="UP000182987"/>
    </source>
</evidence>
<dbReference type="NCBIfam" id="TIGR03357">
    <property type="entry name" value="VI_zyme"/>
    <property type="match status" value="1"/>
</dbReference>
<keyword evidence="2" id="KW-1185">Reference proteome</keyword>
<protein>
    <submittedName>
        <fullName evidence="1">Type VI secretion system lysozyme</fullName>
    </submittedName>
</protein>
<dbReference type="InterPro" id="IPR017737">
    <property type="entry name" value="TssE1-like"/>
</dbReference>
<gene>
    <name evidence="1" type="ORF">BJI69_17875</name>
</gene>
<dbReference type="InterPro" id="IPR007048">
    <property type="entry name" value="IraD/Gp25-like"/>
</dbReference>